<dbReference type="Proteomes" id="UP000008311">
    <property type="component" value="Unassembled WGS sequence"/>
</dbReference>
<dbReference type="EMBL" id="EQ973778">
    <property type="protein sequence ID" value="EEF49236.1"/>
    <property type="molecule type" value="Genomic_DNA"/>
</dbReference>
<accession>B9RGM4</accession>
<sequence>MKTGIGYSSNSSAGVVEVMCIEREKQALLKFKQGLVDFANELTSCGSKGEN</sequence>
<evidence type="ECO:0000313" key="2">
    <source>
        <dbReference type="Proteomes" id="UP000008311"/>
    </source>
</evidence>
<dbReference type="InParanoid" id="B9RGM4"/>
<evidence type="ECO:0000313" key="1">
    <source>
        <dbReference type="EMBL" id="EEF49236.1"/>
    </source>
</evidence>
<proteinExistence type="predicted"/>
<reference evidence="2" key="1">
    <citation type="journal article" date="2010" name="Nat. Biotechnol.">
        <title>Draft genome sequence of the oilseed species Ricinus communis.</title>
        <authorList>
            <person name="Chan A.P."/>
            <person name="Crabtree J."/>
            <person name="Zhao Q."/>
            <person name="Lorenzi H."/>
            <person name="Orvis J."/>
            <person name="Puiu D."/>
            <person name="Melake-Berhan A."/>
            <person name="Jones K.M."/>
            <person name="Redman J."/>
            <person name="Chen G."/>
            <person name="Cahoon E.B."/>
            <person name="Gedil M."/>
            <person name="Stanke M."/>
            <person name="Haas B.J."/>
            <person name="Wortman J.R."/>
            <person name="Fraser-Liggett C.M."/>
            <person name="Ravel J."/>
            <person name="Rabinowicz P.D."/>
        </authorList>
    </citation>
    <scope>NUCLEOTIDE SEQUENCE [LARGE SCALE GENOMIC DNA]</scope>
    <source>
        <strain evidence="2">cv. Hale</strain>
    </source>
</reference>
<protein>
    <submittedName>
        <fullName evidence="1">Uncharacterized protein</fullName>
    </submittedName>
</protein>
<gene>
    <name evidence="1" type="ORF">RCOM_1442090</name>
</gene>
<name>B9RGM4_RICCO</name>
<organism evidence="1 2">
    <name type="scientific">Ricinus communis</name>
    <name type="common">Castor bean</name>
    <dbReference type="NCBI Taxonomy" id="3988"/>
    <lineage>
        <taxon>Eukaryota</taxon>
        <taxon>Viridiplantae</taxon>
        <taxon>Streptophyta</taxon>
        <taxon>Embryophyta</taxon>
        <taxon>Tracheophyta</taxon>
        <taxon>Spermatophyta</taxon>
        <taxon>Magnoliopsida</taxon>
        <taxon>eudicotyledons</taxon>
        <taxon>Gunneridae</taxon>
        <taxon>Pentapetalae</taxon>
        <taxon>rosids</taxon>
        <taxon>fabids</taxon>
        <taxon>Malpighiales</taxon>
        <taxon>Euphorbiaceae</taxon>
        <taxon>Acalyphoideae</taxon>
        <taxon>Acalypheae</taxon>
        <taxon>Ricinus</taxon>
    </lineage>
</organism>
<dbReference type="AlphaFoldDB" id="B9RGM4"/>
<keyword evidence="2" id="KW-1185">Reference proteome</keyword>